<sequence length="230" mass="26279">MSAGYNESDDIVTFGLSYYNGKNYEKINITELYNEERTVFNSKDVYCKEIIESKYIPKTDLFKIIHICDNKYLPKSGGCQLNGNLRVNGNIFSDNITELNNKIAECDNKYALKSKISDMSATNEYRKMGDLKYYTESTFTTTDNGLGENFAILGSSSIEGYRFVGHYIDRNTGEAAYFDKIWTTDQNLGTTKYCNIVEGDTIMMRLGGKLGEDFPPHAKRFPPKLYFKRP</sequence>
<name>A0ABR2H7J3_9EUKA</name>
<evidence type="ECO:0000313" key="2">
    <source>
        <dbReference type="Proteomes" id="UP001470230"/>
    </source>
</evidence>
<accession>A0ABR2H7J3</accession>
<proteinExistence type="predicted"/>
<evidence type="ECO:0000313" key="1">
    <source>
        <dbReference type="EMBL" id="KAK8842203.1"/>
    </source>
</evidence>
<protein>
    <submittedName>
        <fullName evidence="1">Uncharacterized protein</fullName>
    </submittedName>
</protein>
<dbReference type="Proteomes" id="UP001470230">
    <property type="component" value="Unassembled WGS sequence"/>
</dbReference>
<comment type="caution">
    <text evidence="1">The sequence shown here is derived from an EMBL/GenBank/DDBJ whole genome shotgun (WGS) entry which is preliminary data.</text>
</comment>
<gene>
    <name evidence="1" type="ORF">M9Y10_026434</name>
</gene>
<reference evidence="1 2" key="1">
    <citation type="submission" date="2024-04" db="EMBL/GenBank/DDBJ databases">
        <title>Tritrichomonas musculus Genome.</title>
        <authorList>
            <person name="Alves-Ferreira E."/>
            <person name="Grigg M."/>
            <person name="Lorenzi H."/>
            <person name="Galac M."/>
        </authorList>
    </citation>
    <scope>NUCLEOTIDE SEQUENCE [LARGE SCALE GENOMIC DNA]</scope>
    <source>
        <strain evidence="1 2">EAF2021</strain>
    </source>
</reference>
<organism evidence="1 2">
    <name type="scientific">Tritrichomonas musculus</name>
    <dbReference type="NCBI Taxonomy" id="1915356"/>
    <lineage>
        <taxon>Eukaryota</taxon>
        <taxon>Metamonada</taxon>
        <taxon>Parabasalia</taxon>
        <taxon>Tritrichomonadida</taxon>
        <taxon>Tritrichomonadidae</taxon>
        <taxon>Tritrichomonas</taxon>
    </lineage>
</organism>
<keyword evidence="2" id="KW-1185">Reference proteome</keyword>
<dbReference type="EMBL" id="JAPFFF010000039">
    <property type="protein sequence ID" value="KAK8842203.1"/>
    <property type="molecule type" value="Genomic_DNA"/>
</dbReference>